<dbReference type="InterPro" id="IPR027417">
    <property type="entry name" value="P-loop_NTPase"/>
</dbReference>
<dbReference type="HOGENOM" id="CLU_030717_1_0_9"/>
<evidence type="ECO:0000256" key="1">
    <source>
        <dbReference type="ARBA" id="ARBA00022741"/>
    </source>
</evidence>
<dbReference type="GO" id="GO:0030983">
    <property type="term" value="F:mismatched DNA binding"/>
    <property type="evidence" value="ECO:0007669"/>
    <property type="project" value="InterPro"/>
</dbReference>
<evidence type="ECO:0000256" key="3">
    <source>
        <dbReference type="ARBA" id="ARBA00023125"/>
    </source>
</evidence>
<protein>
    <submittedName>
        <fullName evidence="6">DNA mismatch repair protein 2 MutS2</fullName>
    </submittedName>
</protein>
<evidence type="ECO:0000313" key="6">
    <source>
        <dbReference type="EMBL" id="CEN27890.1"/>
    </source>
</evidence>
<dbReference type="SUPFAM" id="SSF52540">
    <property type="entry name" value="P-loop containing nucleoside triphosphate hydrolases"/>
    <property type="match status" value="1"/>
</dbReference>
<dbReference type="EMBL" id="LN774769">
    <property type="protein sequence ID" value="CEN27890.1"/>
    <property type="molecule type" value="Genomic_DNA"/>
</dbReference>
<dbReference type="GO" id="GO:0005829">
    <property type="term" value="C:cytosol"/>
    <property type="evidence" value="ECO:0007669"/>
    <property type="project" value="TreeGrafter"/>
</dbReference>
<evidence type="ECO:0000256" key="2">
    <source>
        <dbReference type="ARBA" id="ARBA00022840"/>
    </source>
</evidence>
<evidence type="ECO:0000259" key="5">
    <source>
        <dbReference type="SMART" id="SM00534"/>
    </source>
</evidence>
<evidence type="ECO:0000313" key="7">
    <source>
        <dbReference type="Proteomes" id="UP000033166"/>
    </source>
</evidence>
<dbReference type="Proteomes" id="UP000033166">
    <property type="component" value="Chromosome I"/>
</dbReference>
<feature type="transmembrane region" description="Helical" evidence="4">
    <location>
        <begin position="164"/>
        <end position="183"/>
    </location>
</feature>
<dbReference type="AlphaFoldDB" id="A0A0D6DWL4"/>
<dbReference type="GO" id="GO:0140664">
    <property type="term" value="F:ATP-dependent DNA damage sensor activity"/>
    <property type="evidence" value="ECO:0007669"/>
    <property type="project" value="InterPro"/>
</dbReference>
<dbReference type="InterPro" id="IPR045076">
    <property type="entry name" value="MutS"/>
</dbReference>
<dbReference type="PANTHER" id="PTHR11361">
    <property type="entry name" value="DNA MISMATCH REPAIR PROTEIN MUTS FAMILY MEMBER"/>
    <property type="match status" value="1"/>
</dbReference>
<keyword evidence="1" id="KW-0547">Nucleotide-binding</keyword>
<feature type="domain" description="DNA mismatch repair proteins mutS family" evidence="5">
    <location>
        <begin position="357"/>
        <end position="544"/>
    </location>
</feature>
<keyword evidence="3" id="KW-0238">DNA-binding</keyword>
<dbReference type="Pfam" id="PF00488">
    <property type="entry name" value="MutS_V"/>
    <property type="match status" value="1"/>
</dbReference>
<keyword evidence="4" id="KW-0472">Membrane</keyword>
<dbReference type="KEGG" id="lpk:LACPI_0690"/>
<dbReference type="GO" id="GO:0005524">
    <property type="term" value="F:ATP binding"/>
    <property type="evidence" value="ECO:0007669"/>
    <property type="project" value="UniProtKB-KW"/>
</dbReference>
<accession>A0A0D6DWL4</accession>
<organism evidence="6 7">
    <name type="scientific">Pseudolactococcus piscium MKFS47</name>
    <dbReference type="NCBI Taxonomy" id="297352"/>
    <lineage>
        <taxon>Bacteria</taxon>
        <taxon>Bacillati</taxon>
        <taxon>Bacillota</taxon>
        <taxon>Bacilli</taxon>
        <taxon>Lactobacillales</taxon>
        <taxon>Streptococcaceae</taxon>
        <taxon>Pseudolactococcus</taxon>
    </lineage>
</organism>
<dbReference type="InterPro" id="IPR000432">
    <property type="entry name" value="DNA_mismatch_repair_MutS_C"/>
</dbReference>
<evidence type="ECO:0000256" key="4">
    <source>
        <dbReference type="SAM" id="Phobius"/>
    </source>
</evidence>
<dbReference type="PANTHER" id="PTHR11361:SF152">
    <property type="entry name" value="DNA MISMATCH REPAIR PROTEIN"/>
    <property type="match status" value="1"/>
</dbReference>
<dbReference type="GO" id="GO:0006298">
    <property type="term" value="P:mismatch repair"/>
    <property type="evidence" value="ECO:0007669"/>
    <property type="project" value="InterPro"/>
</dbReference>
<dbReference type="SMART" id="SM00534">
    <property type="entry name" value="MUTSac"/>
    <property type="match status" value="1"/>
</dbReference>
<name>A0A0D6DWL4_9LACT</name>
<keyword evidence="2" id="KW-0067">ATP-binding</keyword>
<keyword evidence="4" id="KW-0812">Transmembrane</keyword>
<proteinExistence type="predicted"/>
<dbReference type="Gene3D" id="3.40.50.300">
    <property type="entry name" value="P-loop containing nucleotide triphosphate hydrolases"/>
    <property type="match status" value="1"/>
</dbReference>
<gene>
    <name evidence="6" type="primary">mutS2</name>
    <name evidence="6" type="ORF">LACPI_0690</name>
</gene>
<keyword evidence="4" id="KW-1133">Transmembrane helix</keyword>
<reference evidence="7" key="1">
    <citation type="submission" date="2015-01" db="EMBL/GenBank/DDBJ databases">
        <authorList>
            <person name="Andreevskaya M."/>
        </authorList>
    </citation>
    <scope>NUCLEOTIDE SEQUENCE [LARGE SCALE GENOMIC DNA]</scope>
    <source>
        <strain evidence="7">MKFS47</strain>
    </source>
</reference>
<sequence length="564" mass="63861">MSMTNVWIFLGILGLLFIVTSLITCVERIKLKREVRRNWGRPAKRTRKDSEASLKEAWQMAQKYTAFDAQVDELTWYDLDLFSVFQSLNSTQSSIGSEALYQRLRHYNLSSEDNERLEKLILFFEAHPDRRDQVRYQFACLGKRDHNFVAQYLSETKSQKLPNLTFYLICACLPIVSLILAIFQPVLGVLLLIGSLVFNICYYQFKKVALETELNSMSYLVQTIAIAKKVAKIQTPFQTALVDNLKRIQAISRVGLSFRVKNGSEGEVFFDYLNAVVMLPFIAYNLVISKIMHHDQEAKKVWQLLGELEVALAILNLQVATDTPICQPIFTTDFKVLATDMTHPLLEDAVANPVNWQKHMLVTGSNASGKSSYVKALAINCILANAINRVYATAFSLPRAHVVTSMAIEDNIFEGDSYFIAEIKSVKRILDLVANQIPCLCFVDEILKGTNTIERISASSSLVHWLANYQHVLSMVATHDIELTEILARDCDNIHFEEKITESNGVTFDYRCKVGPAKTRNAIALLEVLHYPEAVVVNASTMAENFDKTRKWQVLEQETTVASS</sequence>
<feature type="transmembrane region" description="Helical" evidence="4">
    <location>
        <begin position="6"/>
        <end position="26"/>
    </location>
</feature>